<feature type="compositionally biased region" description="Basic and acidic residues" evidence="1">
    <location>
        <begin position="71"/>
        <end position="81"/>
    </location>
</feature>
<dbReference type="AlphaFoldDB" id="A0A9D1NX75"/>
<feature type="compositionally biased region" description="Acidic residues" evidence="1">
    <location>
        <begin position="83"/>
        <end position="103"/>
    </location>
</feature>
<feature type="region of interest" description="Disordered" evidence="1">
    <location>
        <begin position="50"/>
        <end position="120"/>
    </location>
</feature>
<dbReference type="EMBL" id="DVON01000285">
    <property type="protein sequence ID" value="HIV14152.1"/>
    <property type="molecule type" value="Genomic_DNA"/>
</dbReference>
<evidence type="ECO:0000256" key="1">
    <source>
        <dbReference type="SAM" id="MobiDB-lite"/>
    </source>
</evidence>
<reference evidence="2" key="2">
    <citation type="journal article" date="2021" name="PeerJ">
        <title>Extensive microbial diversity within the chicken gut microbiome revealed by metagenomics and culture.</title>
        <authorList>
            <person name="Gilroy R."/>
            <person name="Ravi A."/>
            <person name="Getino M."/>
            <person name="Pursley I."/>
            <person name="Horton D.L."/>
            <person name="Alikhan N.F."/>
            <person name="Baker D."/>
            <person name="Gharbi K."/>
            <person name="Hall N."/>
            <person name="Watson M."/>
            <person name="Adriaenssens E.M."/>
            <person name="Foster-Nyarko E."/>
            <person name="Jarju S."/>
            <person name="Secka A."/>
            <person name="Antonio M."/>
            <person name="Oren A."/>
            <person name="Chaudhuri R.R."/>
            <person name="La Ragione R."/>
            <person name="Hildebrand F."/>
            <person name="Pallen M.J."/>
        </authorList>
    </citation>
    <scope>NUCLEOTIDE SEQUENCE</scope>
    <source>
        <strain evidence="2">ChiBcec2-4451</strain>
    </source>
</reference>
<feature type="compositionally biased region" description="Acidic residues" evidence="1">
    <location>
        <begin position="111"/>
        <end position="120"/>
    </location>
</feature>
<proteinExistence type="predicted"/>
<sequence>MAKKGIVTTLAGLAIAGAAVGGAVAYLKKCKRVNDFAEEDFDDLDYLDEEDSSCGCGPERTYTTLPTENAAAKEHTAKAEQETPQEAEAEEAEADGEETDGEMAEGNASDAEAEASAEKE</sequence>
<protein>
    <submittedName>
        <fullName evidence="2">Uncharacterized protein</fullName>
    </submittedName>
</protein>
<name>A0A9D1NX75_9FIRM</name>
<accession>A0A9D1NX75</accession>
<organism evidence="2 3">
    <name type="scientific">Candidatus Pullilachnospira stercoravium</name>
    <dbReference type="NCBI Taxonomy" id="2840913"/>
    <lineage>
        <taxon>Bacteria</taxon>
        <taxon>Bacillati</taxon>
        <taxon>Bacillota</taxon>
        <taxon>Clostridia</taxon>
        <taxon>Lachnospirales</taxon>
        <taxon>Lachnospiraceae</taxon>
        <taxon>Lachnospiraceae incertae sedis</taxon>
        <taxon>Candidatus Pullilachnospira</taxon>
    </lineage>
</organism>
<dbReference type="Proteomes" id="UP000886723">
    <property type="component" value="Unassembled WGS sequence"/>
</dbReference>
<evidence type="ECO:0000313" key="3">
    <source>
        <dbReference type="Proteomes" id="UP000886723"/>
    </source>
</evidence>
<reference evidence="2" key="1">
    <citation type="submission" date="2020-10" db="EMBL/GenBank/DDBJ databases">
        <authorList>
            <person name="Gilroy R."/>
        </authorList>
    </citation>
    <scope>NUCLEOTIDE SEQUENCE</scope>
    <source>
        <strain evidence="2">ChiBcec2-4451</strain>
    </source>
</reference>
<evidence type="ECO:0000313" key="2">
    <source>
        <dbReference type="EMBL" id="HIV14152.1"/>
    </source>
</evidence>
<comment type="caution">
    <text evidence="2">The sequence shown here is derived from an EMBL/GenBank/DDBJ whole genome shotgun (WGS) entry which is preliminary data.</text>
</comment>
<gene>
    <name evidence="2" type="ORF">IAA63_13585</name>
</gene>